<accession>U5ECM4</accession>
<dbReference type="OrthoDB" id="4569270at2"/>
<feature type="chain" id="PRO_5038660456" description="DUF4189 domain-containing protein" evidence="1">
    <location>
        <begin position="24"/>
        <end position="141"/>
    </location>
</feature>
<proteinExistence type="predicted"/>
<keyword evidence="4" id="KW-1185">Reference proteome</keyword>
<organism evidence="3 4">
    <name type="scientific">Nocardia asteroides NBRC 15531</name>
    <dbReference type="NCBI Taxonomy" id="1110697"/>
    <lineage>
        <taxon>Bacteria</taxon>
        <taxon>Bacillati</taxon>
        <taxon>Actinomycetota</taxon>
        <taxon>Actinomycetes</taxon>
        <taxon>Mycobacteriales</taxon>
        <taxon>Nocardiaceae</taxon>
        <taxon>Nocardia</taxon>
    </lineage>
</organism>
<dbReference type="Pfam" id="PF13827">
    <property type="entry name" value="DUF4189"/>
    <property type="match status" value="1"/>
</dbReference>
<keyword evidence="1" id="KW-0732">Signal</keyword>
<name>U5ECM4_NOCAS</name>
<gene>
    <name evidence="3" type="ORF">NCAST_21_01390</name>
</gene>
<dbReference type="GeneID" id="91518333"/>
<evidence type="ECO:0000313" key="4">
    <source>
        <dbReference type="Proteomes" id="UP000017048"/>
    </source>
</evidence>
<comment type="caution">
    <text evidence="3">The sequence shown here is derived from an EMBL/GenBank/DDBJ whole genome shotgun (WGS) entry which is preliminary data.</text>
</comment>
<dbReference type="Proteomes" id="UP000017048">
    <property type="component" value="Unassembled WGS sequence"/>
</dbReference>
<evidence type="ECO:0000259" key="2">
    <source>
        <dbReference type="Pfam" id="PF13827"/>
    </source>
</evidence>
<evidence type="ECO:0000256" key="1">
    <source>
        <dbReference type="SAM" id="SignalP"/>
    </source>
</evidence>
<dbReference type="STRING" id="1824.SAMN05444423_108109"/>
<protein>
    <recommendedName>
        <fullName evidence="2">DUF4189 domain-containing protein</fullName>
    </recommendedName>
</protein>
<reference evidence="3 4" key="1">
    <citation type="journal article" date="2014" name="BMC Genomics">
        <title>Genome based analysis of type-I polyketide synthase and nonribosomal peptide synthetase gene clusters in seven strains of five representative Nocardia species.</title>
        <authorList>
            <person name="Komaki H."/>
            <person name="Ichikawa N."/>
            <person name="Hosoyama A."/>
            <person name="Takahashi-Nakaguchi A."/>
            <person name="Matsuzawa T."/>
            <person name="Suzuki K."/>
            <person name="Fujita N."/>
            <person name="Gonoi T."/>
        </authorList>
    </citation>
    <scope>NUCLEOTIDE SEQUENCE [LARGE SCALE GENOMIC DNA]</scope>
    <source>
        <strain evidence="3 4">NBRC 15531</strain>
    </source>
</reference>
<dbReference type="EMBL" id="BAFO02000021">
    <property type="protein sequence ID" value="GAD84188.1"/>
    <property type="molecule type" value="Genomic_DNA"/>
</dbReference>
<feature type="domain" description="DUF4189" evidence="2">
    <location>
        <begin position="33"/>
        <end position="111"/>
    </location>
</feature>
<dbReference type="AlphaFoldDB" id="U5ECM4"/>
<evidence type="ECO:0000313" key="3">
    <source>
        <dbReference type="EMBL" id="GAD84188.1"/>
    </source>
</evidence>
<dbReference type="eggNOG" id="ENOG5031EIB">
    <property type="taxonomic scope" value="Bacteria"/>
</dbReference>
<feature type="signal peptide" evidence="1">
    <location>
        <begin position="1"/>
        <end position="23"/>
    </location>
</feature>
<dbReference type="InterPro" id="IPR025240">
    <property type="entry name" value="DUF4189"/>
</dbReference>
<sequence length="141" mass="14178">MSLLGKAAFAVAALGLTAGSVFGAGAAKADGLYAAFAVSDAEWVYGVGVNEASYADAEAVALDRCGVSDCQVMLSWANGCGVLVESEDGIAVASRPTRAEAEQAAYEKLSEITPTARLANFGSSNFSGAETVRVVCTANAG</sequence>
<dbReference type="RefSeq" id="WP_019047744.1">
    <property type="nucleotide sequence ID" value="NZ_BAFO02000021.1"/>
</dbReference>